<gene>
    <name evidence="3" type="primary">LOC113521935</name>
</gene>
<accession>A0A6J1X1Y7</accession>
<dbReference type="KEGG" id="gmw:113521935"/>
<organism evidence="2 3">
    <name type="scientific">Galleria mellonella</name>
    <name type="common">Greater wax moth</name>
    <dbReference type="NCBI Taxonomy" id="7137"/>
    <lineage>
        <taxon>Eukaryota</taxon>
        <taxon>Metazoa</taxon>
        <taxon>Ecdysozoa</taxon>
        <taxon>Arthropoda</taxon>
        <taxon>Hexapoda</taxon>
        <taxon>Insecta</taxon>
        <taxon>Pterygota</taxon>
        <taxon>Neoptera</taxon>
        <taxon>Endopterygota</taxon>
        <taxon>Lepidoptera</taxon>
        <taxon>Glossata</taxon>
        <taxon>Ditrysia</taxon>
        <taxon>Pyraloidea</taxon>
        <taxon>Pyralidae</taxon>
        <taxon>Galleriinae</taxon>
        <taxon>Galleria</taxon>
    </lineage>
</organism>
<keyword evidence="2" id="KW-1185">Reference proteome</keyword>
<name>A0A6J1X1Y7_GALME</name>
<evidence type="ECO:0000256" key="1">
    <source>
        <dbReference type="SAM" id="SignalP"/>
    </source>
</evidence>
<dbReference type="GeneID" id="113521935"/>
<protein>
    <submittedName>
        <fullName evidence="3">Calphotin-like</fullName>
    </submittedName>
</protein>
<dbReference type="InParanoid" id="A0A6J1X1Y7"/>
<reference evidence="3" key="1">
    <citation type="submission" date="2025-08" db="UniProtKB">
        <authorList>
            <consortium name="RefSeq"/>
        </authorList>
    </citation>
    <scope>IDENTIFICATION</scope>
    <source>
        <tissue evidence="3">Whole larvae</tissue>
    </source>
</reference>
<keyword evidence="1" id="KW-0732">Signal</keyword>
<dbReference type="RefSeq" id="XP_026763412.2">
    <property type="nucleotide sequence ID" value="XM_026907611.3"/>
</dbReference>
<dbReference type="Proteomes" id="UP001652740">
    <property type="component" value="Unplaced"/>
</dbReference>
<proteinExistence type="predicted"/>
<feature type="chain" id="PRO_5046610179" evidence="1">
    <location>
        <begin position="17"/>
        <end position="319"/>
    </location>
</feature>
<evidence type="ECO:0000313" key="2">
    <source>
        <dbReference type="Proteomes" id="UP001652740"/>
    </source>
</evidence>
<feature type="signal peptide" evidence="1">
    <location>
        <begin position="1"/>
        <end position="16"/>
    </location>
</feature>
<evidence type="ECO:0000313" key="3">
    <source>
        <dbReference type="RefSeq" id="XP_026763412.2"/>
    </source>
</evidence>
<dbReference type="AlphaFoldDB" id="A0A6J1X1Y7"/>
<sequence>MKFLAVFVAVLAVAAGTRHRWTVSELSEAIQNPITSPSLLPALKHGLNAYMEAIFSGLDYEYIYISTAAVDLSTWTLQDLSSALENPETDPTLIPYLEEAINALMQDIFAGSAQPSTSVVIPARDLSYWRLNELYEALLSSETSTDLAPYLINGLNILSAAGAAGKEVDAVVLAIPLDLLPSVEVAVHPEAIVDPEPQPIVPEPQPILPEPVPVPIPEPTPETPAAPVAPSNSPLVQIILNINQENQASVDVPASNPVVERPVPEITVEPVHIIDRPIPEATLNPVDVISPPIPLPEYNPIDVIAVVPNPAGNAVGPIV</sequence>